<name>A0A165P4N8_EXIGL</name>
<dbReference type="EMBL" id="KV425892">
    <property type="protein sequence ID" value="KZW01643.1"/>
    <property type="molecule type" value="Genomic_DNA"/>
</dbReference>
<organism evidence="1 2">
    <name type="scientific">Exidia glandulosa HHB12029</name>
    <dbReference type="NCBI Taxonomy" id="1314781"/>
    <lineage>
        <taxon>Eukaryota</taxon>
        <taxon>Fungi</taxon>
        <taxon>Dikarya</taxon>
        <taxon>Basidiomycota</taxon>
        <taxon>Agaricomycotina</taxon>
        <taxon>Agaricomycetes</taxon>
        <taxon>Auriculariales</taxon>
        <taxon>Exidiaceae</taxon>
        <taxon>Exidia</taxon>
    </lineage>
</organism>
<dbReference type="InParanoid" id="A0A165P4N8"/>
<protein>
    <submittedName>
        <fullName evidence="1">Uncharacterized protein</fullName>
    </submittedName>
</protein>
<evidence type="ECO:0000313" key="1">
    <source>
        <dbReference type="EMBL" id="KZW01643.1"/>
    </source>
</evidence>
<reference evidence="1 2" key="1">
    <citation type="journal article" date="2016" name="Mol. Biol. Evol.">
        <title>Comparative Genomics of Early-Diverging Mushroom-Forming Fungi Provides Insights into the Origins of Lignocellulose Decay Capabilities.</title>
        <authorList>
            <person name="Nagy L.G."/>
            <person name="Riley R."/>
            <person name="Tritt A."/>
            <person name="Adam C."/>
            <person name="Daum C."/>
            <person name="Floudas D."/>
            <person name="Sun H."/>
            <person name="Yadav J.S."/>
            <person name="Pangilinan J."/>
            <person name="Larsson K.H."/>
            <person name="Matsuura K."/>
            <person name="Barry K."/>
            <person name="Labutti K."/>
            <person name="Kuo R."/>
            <person name="Ohm R.A."/>
            <person name="Bhattacharya S.S."/>
            <person name="Shirouzu T."/>
            <person name="Yoshinaga Y."/>
            <person name="Martin F.M."/>
            <person name="Grigoriev I.V."/>
            <person name="Hibbett D.S."/>
        </authorList>
    </citation>
    <scope>NUCLEOTIDE SEQUENCE [LARGE SCALE GENOMIC DNA]</scope>
    <source>
        <strain evidence="1 2">HHB12029</strain>
    </source>
</reference>
<evidence type="ECO:0000313" key="2">
    <source>
        <dbReference type="Proteomes" id="UP000077266"/>
    </source>
</evidence>
<dbReference type="PANTHER" id="PTHR35179">
    <property type="entry name" value="PROTEIN CBG02620"/>
    <property type="match status" value="1"/>
</dbReference>
<dbReference type="PANTHER" id="PTHR35179:SF2">
    <property type="entry name" value="START DOMAIN-CONTAINING PROTEIN"/>
    <property type="match status" value="1"/>
</dbReference>
<accession>A0A165P4N8</accession>
<dbReference type="OrthoDB" id="420564at2759"/>
<dbReference type="AlphaFoldDB" id="A0A165P4N8"/>
<sequence>MPAGRFRPAAAVVAEDVSLGLGEEIHLFDVSRLKPDHDASEDPSQPHPRQALLTNLQHIASYTWLNETIPVPALAVPGMAPIWREPAVGLHLPRDRMSDIGQKQDADSVPQWPLLALVAAVRCEQPSYPLHDLDVITARNSLRRLLRWIRSDGKRGGAFEFRIDVDVVGKRTLLLSRRELRDNEHHVRGPHGHGLAFERAATYSSDADPDGEGNSYMRFMGYNRILRYNLDGLAMLVRCEVDACVRDEMGAPGSHNAAMPSASSLAEDGTVHSLTDDMARVHLSHVPTPSSSPLERAFSPSSTSTFSEGTTLFSLYGNPSGASSMSSVEVSSTIGEAPLVDASSSTKKSTALPPSEPIRVINQGHRIDQRDLVELTTCFNEHFPRWDEISDQLFLSGISRLHVGFYDRKGVLTAVRKYSPGHYRLVTARKKHAESYVRLAQLLREIRDCALQHRDVPLSLACLDGRLCMYQRMDGKTALPMQYIASFHH</sequence>
<dbReference type="Proteomes" id="UP000077266">
    <property type="component" value="Unassembled WGS sequence"/>
</dbReference>
<dbReference type="STRING" id="1314781.A0A165P4N8"/>
<gene>
    <name evidence="1" type="ORF">EXIGLDRAFT_717225</name>
</gene>
<keyword evidence="2" id="KW-1185">Reference proteome</keyword>
<proteinExistence type="predicted"/>